<dbReference type="Pfam" id="PF07670">
    <property type="entry name" value="Gate"/>
    <property type="match status" value="2"/>
</dbReference>
<dbReference type="Pfam" id="PF02421">
    <property type="entry name" value="FeoB_N"/>
    <property type="match status" value="1"/>
</dbReference>
<dbReference type="InterPro" id="IPR030389">
    <property type="entry name" value="G_FEOB_dom"/>
</dbReference>
<evidence type="ECO:0000256" key="11">
    <source>
        <dbReference type="ARBA" id="ARBA00023065"/>
    </source>
</evidence>
<evidence type="ECO:0000256" key="5">
    <source>
        <dbReference type="ARBA" id="ARBA00022496"/>
    </source>
</evidence>
<dbReference type="Pfam" id="PF07664">
    <property type="entry name" value="FeoB_C"/>
    <property type="match status" value="1"/>
</dbReference>
<keyword evidence="6" id="KW-0997">Cell inner membrane</keyword>
<evidence type="ECO:0000256" key="1">
    <source>
        <dbReference type="ARBA" id="ARBA00003926"/>
    </source>
</evidence>
<keyword evidence="10 17" id="KW-0408">Iron</keyword>
<dbReference type="PANTHER" id="PTHR43185:SF1">
    <property type="entry name" value="FE(2+) TRANSPORTER FEOB"/>
    <property type="match status" value="1"/>
</dbReference>
<keyword evidence="12 15" id="KW-0342">GTP-binding</keyword>
<evidence type="ECO:0000256" key="9">
    <source>
        <dbReference type="ARBA" id="ARBA00022989"/>
    </source>
</evidence>
<proteinExistence type="inferred from homology"/>
<dbReference type="GO" id="GO:0046872">
    <property type="term" value="F:metal ion binding"/>
    <property type="evidence" value="ECO:0007669"/>
    <property type="project" value="UniProtKB-KW"/>
</dbReference>
<accession>A0A7X3BVV7</accession>
<feature type="binding site" evidence="16">
    <location>
        <position position="27"/>
    </location>
    <ligand>
        <name>Mg(2+)</name>
        <dbReference type="ChEBI" id="CHEBI:18420"/>
        <label>2</label>
    </ligand>
</feature>
<dbReference type="InterPro" id="IPR050860">
    <property type="entry name" value="FeoB_GTPase"/>
</dbReference>
<evidence type="ECO:0000256" key="6">
    <source>
        <dbReference type="ARBA" id="ARBA00022519"/>
    </source>
</evidence>
<feature type="transmembrane region" description="Helical" evidence="17">
    <location>
        <begin position="518"/>
        <end position="539"/>
    </location>
</feature>
<feature type="domain" description="FeoB-type G" evidence="18">
    <location>
        <begin position="9"/>
        <end position="170"/>
    </location>
</feature>
<protein>
    <recommendedName>
        <fullName evidence="14 17">Ferrous iron transport protein B</fullName>
    </recommendedName>
</protein>
<feature type="binding site" evidence="15">
    <location>
        <begin position="41"/>
        <end position="45"/>
    </location>
    <ligand>
        <name>GTP</name>
        <dbReference type="ChEBI" id="CHEBI:37565"/>
        <label>1</label>
    </ligand>
</feature>
<dbReference type="GO" id="GO:0005525">
    <property type="term" value="F:GTP binding"/>
    <property type="evidence" value="ECO:0007669"/>
    <property type="project" value="UniProtKB-KW"/>
</dbReference>
<feature type="transmembrane region" description="Helical" evidence="17">
    <location>
        <begin position="576"/>
        <end position="599"/>
    </location>
</feature>
<keyword evidence="9 17" id="KW-1133">Transmembrane helix</keyword>
<dbReference type="PANTHER" id="PTHR43185">
    <property type="entry name" value="FERROUS IRON TRANSPORT PROTEIN B"/>
    <property type="match status" value="1"/>
</dbReference>
<dbReference type="EMBL" id="WNBW01000005">
    <property type="protein sequence ID" value="MTU04238.1"/>
    <property type="molecule type" value="Genomic_DNA"/>
</dbReference>
<dbReference type="Gene3D" id="3.40.50.300">
    <property type="entry name" value="P-loop containing nucleotide triphosphate hydrolases"/>
    <property type="match status" value="1"/>
</dbReference>
<feature type="binding site" evidence="16">
    <location>
        <position position="31"/>
    </location>
    <ligand>
        <name>Mg(2+)</name>
        <dbReference type="ChEBI" id="CHEBI:18420"/>
        <label>2</label>
    </ligand>
</feature>
<evidence type="ECO:0000256" key="15">
    <source>
        <dbReference type="PIRSR" id="PIRSR603373-1"/>
    </source>
</evidence>
<evidence type="ECO:0000313" key="19">
    <source>
        <dbReference type="EMBL" id="MTT76174.1"/>
    </source>
</evidence>
<dbReference type="PRINTS" id="PR00326">
    <property type="entry name" value="GTP1OBG"/>
</dbReference>
<evidence type="ECO:0000313" key="22">
    <source>
        <dbReference type="Proteomes" id="UP000484547"/>
    </source>
</evidence>
<evidence type="ECO:0000256" key="4">
    <source>
        <dbReference type="ARBA" id="ARBA00022475"/>
    </source>
</evidence>
<dbReference type="Pfam" id="PF17910">
    <property type="entry name" value="FeoB_Cyto"/>
    <property type="match status" value="1"/>
</dbReference>
<dbReference type="InterPro" id="IPR006073">
    <property type="entry name" value="GTP-bd"/>
</dbReference>
<dbReference type="Gene3D" id="1.10.287.1770">
    <property type="match status" value="1"/>
</dbReference>
<feature type="binding site" evidence="16">
    <location>
        <position position="30"/>
    </location>
    <ligand>
        <name>Mg(2+)</name>
        <dbReference type="ChEBI" id="CHEBI:18420"/>
        <label>2</label>
    </ligand>
</feature>
<dbReference type="Proteomes" id="UP000443070">
    <property type="component" value="Unassembled WGS sequence"/>
</dbReference>
<comment type="caution">
    <text evidence="19">The sequence shown here is derived from an EMBL/GenBank/DDBJ whole genome shotgun (WGS) entry which is preliminary data.</text>
</comment>
<feature type="transmembrane region" description="Helical" evidence="17">
    <location>
        <begin position="459"/>
        <end position="479"/>
    </location>
</feature>
<reference evidence="21 22" key="1">
    <citation type="journal article" date="2019" name="Nat. Med.">
        <title>A library of human gut bacterial isolates paired with longitudinal multiomics data enables mechanistic microbiome research.</title>
        <authorList>
            <person name="Poyet M."/>
            <person name="Groussin M."/>
            <person name="Gibbons S.M."/>
            <person name="Avila-Pacheco J."/>
            <person name="Jiang X."/>
            <person name="Kearney S.M."/>
            <person name="Perrotta A.R."/>
            <person name="Berdy B."/>
            <person name="Zhao S."/>
            <person name="Lieberman T.D."/>
            <person name="Swanson P.K."/>
            <person name="Smith M."/>
            <person name="Roesemann S."/>
            <person name="Alexander J.E."/>
            <person name="Rich S.A."/>
            <person name="Livny J."/>
            <person name="Vlamakis H."/>
            <person name="Clish C."/>
            <person name="Bullock K."/>
            <person name="Deik A."/>
            <person name="Scott J."/>
            <person name="Pierce K.A."/>
            <person name="Xavier R.J."/>
            <person name="Alm E.J."/>
        </authorList>
    </citation>
    <scope>NUCLEOTIDE SEQUENCE [LARGE SCALE GENOMIC DNA]</scope>
    <source>
        <strain evidence="19 22">BIOML-A13</strain>
        <strain evidence="20 21">BIOML-A3</strain>
    </source>
</reference>
<feature type="transmembrane region" description="Helical" evidence="17">
    <location>
        <begin position="289"/>
        <end position="311"/>
    </location>
</feature>
<dbReference type="Proteomes" id="UP000484547">
    <property type="component" value="Unassembled WGS sequence"/>
</dbReference>
<dbReference type="InterPro" id="IPR041069">
    <property type="entry name" value="FeoB_Cyto"/>
</dbReference>
<evidence type="ECO:0000256" key="14">
    <source>
        <dbReference type="NCBIfam" id="TIGR00437"/>
    </source>
</evidence>
<dbReference type="InterPro" id="IPR011642">
    <property type="entry name" value="Gate_dom"/>
</dbReference>
<keyword evidence="11" id="KW-0406">Ion transport</keyword>
<feature type="binding site" evidence="15">
    <location>
        <begin position="16"/>
        <end position="23"/>
    </location>
    <ligand>
        <name>GTP</name>
        <dbReference type="ChEBI" id="CHEBI:37565"/>
        <label>1</label>
    </ligand>
</feature>
<dbReference type="InterPro" id="IPR003373">
    <property type="entry name" value="Fe2_transport_prot-B"/>
</dbReference>
<dbReference type="NCBIfam" id="TIGR00437">
    <property type="entry name" value="feoB"/>
    <property type="match status" value="1"/>
</dbReference>
<dbReference type="InterPro" id="IPR005225">
    <property type="entry name" value="Small_GTP-bd"/>
</dbReference>
<feature type="transmembrane region" description="Helical" evidence="17">
    <location>
        <begin position="652"/>
        <end position="673"/>
    </location>
</feature>
<evidence type="ECO:0000256" key="12">
    <source>
        <dbReference type="ARBA" id="ARBA00023134"/>
    </source>
</evidence>
<feature type="binding site" evidence="15">
    <location>
        <begin position="121"/>
        <end position="124"/>
    </location>
    <ligand>
        <name>GTP</name>
        <dbReference type="ChEBI" id="CHEBI:37565"/>
        <label>1</label>
    </ligand>
</feature>
<keyword evidence="16" id="KW-0460">Magnesium</keyword>
<feature type="transmembrane region" description="Helical" evidence="17">
    <location>
        <begin position="619"/>
        <end position="640"/>
    </location>
</feature>
<evidence type="ECO:0000256" key="7">
    <source>
        <dbReference type="ARBA" id="ARBA00022692"/>
    </source>
</evidence>
<comment type="subcellular location">
    <subcellularLocation>
        <location evidence="2">Cell inner membrane</location>
        <topology evidence="2">Multi-pass membrane protein</topology>
    </subcellularLocation>
    <subcellularLocation>
        <location evidence="17">Cell membrane</location>
        <topology evidence="17">Multi-pass membrane protein</topology>
    </subcellularLocation>
</comment>
<dbReference type="FunFam" id="3.40.50.300:FF:000426">
    <property type="entry name" value="Ferrous iron transport protein B"/>
    <property type="match status" value="1"/>
</dbReference>
<sequence length="676" mass="74599">MIRGGTILSKTLALVGNPNSGKTTLFNNLTGSKQYVGNWPGVTVERKGGKLKKHDGFEVMDLPGIYSLSPYSPEEVITRNYLLEENPDVIVNIVDGSNLERNLYLTMQLLEMGCKVVVALNMMDLVRANGDVLDTELLSKELGCPVVPITATSGEGVEQLVARAVQIAQTQCDRKDPNSFSEEVERVLQEIGEMVAPMPHIERRWQLVKVLERDGQLLEKLKLSQGVFDKLEVLITRFEQQADDDAASIIASGRYQKIDSMLRSCYKSANVDYANTVSEKIDRIVTNRVLGLPIFLGIMWAVYYICIQTLGDETIGWMEELFEGISEYAGALLEAAGASEVMSGLVLDGIIGGVGAVLGFVPQICLLFLFLSFLEDCGYMARVAFIMDRIFRQFGLSGKSFIPMLIGTGCSVPGIMAARTIENERDRKLTIMLTPFIPCNAKLPVFALFAAAFFPEQSWVGPSMYLWGIVMVVVSGILLKKTKAFAGEPANFVMELPAYHWPRAKDILIHTWERARGFIVKAGTIIFLASGLVWLLQSFDFSFEMVDAQDSMMAVIGHYLAPVFAPLGFDSWQTAFAAITGFLAKEVVVSTFGILAGVAEATEEDPTLITTIQSMFTPASAYAFMIFTLLASPCFAAIGAIRREMGSWHWTFFALLYQTGLAYCMALLIYQIGSRM</sequence>
<dbReference type="GO" id="GO:0005886">
    <property type="term" value="C:plasma membrane"/>
    <property type="evidence" value="ECO:0007669"/>
    <property type="project" value="UniProtKB-SubCell"/>
</dbReference>
<dbReference type="EMBL" id="WNBM01000005">
    <property type="protein sequence ID" value="MTT76174.1"/>
    <property type="molecule type" value="Genomic_DNA"/>
</dbReference>
<evidence type="ECO:0000256" key="13">
    <source>
        <dbReference type="ARBA" id="ARBA00023136"/>
    </source>
</evidence>
<dbReference type="NCBIfam" id="TIGR00231">
    <property type="entry name" value="small_GTP"/>
    <property type="match status" value="1"/>
</dbReference>
<evidence type="ECO:0000256" key="10">
    <source>
        <dbReference type="ARBA" id="ARBA00023004"/>
    </source>
</evidence>
<keyword evidence="3 17" id="KW-0813">Transport</keyword>
<dbReference type="InterPro" id="IPR011640">
    <property type="entry name" value="Fe2_transport_prot_B_C"/>
</dbReference>
<evidence type="ECO:0000256" key="17">
    <source>
        <dbReference type="RuleBase" id="RU362098"/>
    </source>
</evidence>
<gene>
    <name evidence="19" type="primary">feoB</name>
    <name evidence="19" type="ORF">GMD11_07845</name>
    <name evidence="20" type="ORF">GMD18_07500</name>
</gene>
<dbReference type="PROSITE" id="PS51711">
    <property type="entry name" value="G_FEOB"/>
    <property type="match status" value="1"/>
</dbReference>
<comment type="caution">
    <text evidence="17">Lacks conserved residue(s) required for the propagation of feature annotation.</text>
</comment>
<comment type="function">
    <text evidence="1 17">Probable transporter of a GTP-driven Fe(2+) uptake system.</text>
</comment>
<keyword evidence="21" id="KW-1185">Reference proteome</keyword>
<evidence type="ECO:0000256" key="2">
    <source>
        <dbReference type="ARBA" id="ARBA00004429"/>
    </source>
</evidence>
<keyword evidence="4" id="KW-1003">Cell membrane</keyword>
<comment type="similarity">
    <text evidence="17">Belongs to the TRAFAC class TrmE-Era-EngA-EngB-Septin-like GTPase superfamily. FeoB GTPase (TC 9.A.8) family.</text>
</comment>
<keyword evidence="13 17" id="KW-0472">Membrane</keyword>
<evidence type="ECO:0000313" key="20">
    <source>
        <dbReference type="EMBL" id="MTU04238.1"/>
    </source>
</evidence>
<dbReference type="OrthoDB" id="9809127at2"/>
<dbReference type="GO" id="GO:0015093">
    <property type="term" value="F:ferrous iron transmembrane transporter activity"/>
    <property type="evidence" value="ECO:0007669"/>
    <property type="project" value="UniProtKB-UniRule"/>
</dbReference>
<feature type="transmembrane region" description="Helical" evidence="17">
    <location>
        <begin position="350"/>
        <end position="374"/>
    </location>
</feature>
<dbReference type="AlphaFoldDB" id="A0A7X3BVV7"/>
<evidence type="ECO:0000256" key="8">
    <source>
        <dbReference type="ARBA" id="ARBA00022741"/>
    </source>
</evidence>
<dbReference type="SUPFAM" id="SSF52540">
    <property type="entry name" value="P-loop containing nucleoside triphosphate hydrolases"/>
    <property type="match status" value="1"/>
</dbReference>
<dbReference type="CDD" id="cd01879">
    <property type="entry name" value="FeoB"/>
    <property type="match status" value="1"/>
</dbReference>
<keyword evidence="5 17" id="KW-0410">Iron transport</keyword>
<evidence type="ECO:0000256" key="16">
    <source>
        <dbReference type="PIRSR" id="PIRSR603373-2"/>
    </source>
</evidence>
<name>A0A7X3BVV7_9FIRM</name>
<evidence type="ECO:0000256" key="3">
    <source>
        <dbReference type="ARBA" id="ARBA00022448"/>
    </source>
</evidence>
<keyword evidence="16" id="KW-0479">Metal-binding</keyword>
<keyword evidence="7 17" id="KW-0812">Transmembrane</keyword>
<evidence type="ECO:0000259" key="18">
    <source>
        <dbReference type="PROSITE" id="PS51711"/>
    </source>
</evidence>
<evidence type="ECO:0000313" key="21">
    <source>
        <dbReference type="Proteomes" id="UP000443070"/>
    </source>
</evidence>
<keyword evidence="8 15" id="KW-0547">Nucleotide-binding</keyword>
<feature type="binding site" evidence="15">
    <location>
        <begin position="61"/>
        <end position="64"/>
    </location>
    <ligand>
        <name>GTP</name>
        <dbReference type="ChEBI" id="CHEBI:37565"/>
        <label>1</label>
    </ligand>
</feature>
<dbReference type="InterPro" id="IPR027417">
    <property type="entry name" value="P-loop_NTPase"/>
</dbReference>
<organism evidence="19 22">
    <name type="scientific">Phascolarctobacterium faecium</name>
    <dbReference type="NCBI Taxonomy" id="33025"/>
    <lineage>
        <taxon>Bacteria</taxon>
        <taxon>Bacillati</taxon>
        <taxon>Bacillota</taxon>
        <taxon>Negativicutes</taxon>
        <taxon>Acidaminococcales</taxon>
        <taxon>Acidaminococcaceae</taxon>
        <taxon>Phascolarctobacterium</taxon>
    </lineage>
</organism>